<dbReference type="SUPFAM" id="SSF49742">
    <property type="entry name" value="PHM/PNGase F"/>
    <property type="match status" value="1"/>
</dbReference>
<dbReference type="InterPro" id="IPR005018">
    <property type="entry name" value="DOMON_domain"/>
</dbReference>
<evidence type="ECO:0000313" key="3">
    <source>
        <dbReference type="Proteomes" id="UP001469553"/>
    </source>
</evidence>
<gene>
    <name evidence="2" type="ORF">AMECASPLE_031732</name>
</gene>
<dbReference type="PROSITE" id="PS50836">
    <property type="entry name" value="DOMON"/>
    <property type="match status" value="1"/>
</dbReference>
<keyword evidence="3" id="KW-1185">Reference proteome</keyword>
<name>A0ABV1A1T5_9TELE</name>
<accession>A0ABV1A1T5</accession>
<reference evidence="2 3" key="1">
    <citation type="submission" date="2021-06" db="EMBL/GenBank/DDBJ databases">
        <authorList>
            <person name="Palmer J.M."/>
        </authorList>
    </citation>
    <scope>NUCLEOTIDE SEQUENCE [LARGE SCALE GENOMIC DNA]</scope>
    <source>
        <strain evidence="2 3">AS_MEX2019</strain>
        <tissue evidence="2">Muscle</tissue>
    </source>
</reference>
<evidence type="ECO:0000313" key="2">
    <source>
        <dbReference type="EMBL" id="MEQ2312507.1"/>
    </source>
</evidence>
<dbReference type="PANTHER" id="PTHR10157">
    <property type="entry name" value="DOPAMINE BETA HYDROXYLASE RELATED"/>
    <property type="match status" value="1"/>
</dbReference>
<dbReference type="Proteomes" id="UP001469553">
    <property type="component" value="Unassembled WGS sequence"/>
</dbReference>
<dbReference type="Pfam" id="PF03351">
    <property type="entry name" value="DOMON"/>
    <property type="match status" value="1"/>
</dbReference>
<organism evidence="2 3">
    <name type="scientific">Ameca splendens</name>
    <dbReference type="NCBI Taxonomy" id="208324"/>
    <lineage>
        <taxon>Eukaryota</taxon>
        <taxon>Metazoa</taxon>
        <taxon>Chordata</taxon>
        <taxon>Craniata</taxon>
        <taxon>Vertebrata</taxon>
        <taxon>Euteleostomi</taxon>
        <taxon>Actinopterygii</taxon>
        <taxon>Neopterygii</taxon>
        <taxon>Teleostei</taxon>
        <taxon>Neoteleostei</taxon>
        <taxon>Acanthomorphata</taxon>
        <taxon>Ovalentaria</taxon>
        <taxon>Atherinomorphae</taxon>
        <taxon>Cyprinodontiformes</taxon>
        <taxon>Goodeidae</taxon>
        <taxon>Ameca</taxon>
    </lineage>
</organism>
<proteinExistence type="predicted"/>
<feature type="domain" description="DOMON" evidence="1">
    <location>
        <begin position="1"/>
        <end position="49"/>
    </location>
</feature>
<comment type="caution">
    <text evidence="2">The sequence shown here is derived from an EMBL/GenBank/DDBJ whole genome shotgun (WGS) entry which is preliminary data.</text>
</comment>
<sequence length="117" mass="13647">MDEEQSYTLLSMNENDGKTIMTFQRSIETCDDKDFLITAQPIKLIYAYGTTDDIKYHGSRRGTKEVNLLNYKPRTTPPDAKYLSVKVENITLPPDITYYHCKVMKLPDLPTKHHIYR</sequence>
<evidence type="ECO:0000259" key="1">
    <source>
        <dbReference type="PROSITE" id="PS50836"/>
    </source>
</evidence>
<dbReference type="CDD" id="cd09631">
    <property type="entry name" value="DOMON_DOH"/>
    <property type="match status" value="1"/>
</dbReference>
<dbReference type="PANTHER" id="PTHR10157:SF41">
    <property type="entry name" value="DBH-LIKE MONOOXYGENASE PROTEIN 2 HOMOLOG"/>
    <property type="match status" value="1"/>
</dbReference>
<feature type="non-terminal residue" evidence="2">
    <location>
        <position position="117"/>
    </location>
</feature>
<dbReference type="EMBL" id="JAHRIP010079233">
    <property type="protein sequence ID" value="MEQ2312507.1"/>
    <property type="molecule type" value="Genomic_DNA"/>
</dbReference>
<dbReference type="InterPro" id="IPR045266">
    <property type="entry name" value="DOH_DOMON"/>
</dbReference>
<protein>
    <recommendedName>
        <fullName evidence="1">DOMON domain-containing protein</fullName>
    </recommendedName>
</protein>
<dbReference type="InterPro" id="IPR000945">
    <property type="entry name" value="DBH-like"/>
</dbReference>
<dbReference type="InterPro" id="IPR008977">
    <property type="entry name" value="PHM/PNGase_F_dom_sf"/>
</dbReference>